<evidence type="ECO:0000313" key="2">
    <source>
        <dbReference type="Proteomes" id="UP000565441"/>
    </source>
</evidence>
<protein>
    <submittedName>
        <fullName evidence="1">Uncharacterized protein</fullName>
    </submittedName>
</protein>
<name>A0A8H5HN70_9AGAR</name>
<evidence type="ECO:0000313" key="1">
    <source>
        <dbReference type="EMBL" id="KAF5386194.1"/>
    </source>
</evidence>
<dbReference type="AlphaFoldDB" id="A0A8H5HN70"/>
<reference evidence="1 2" key="1">
    <citation type="journal article" date="2020" name="ISME J.">
        <title>Uncovering the hidden diversity of litter-decomposition mechanisms in mushroom-forming fungi.</title>
        <authorList>
            <person name="Floudas D."/>
            <person name="Bentzer J."/>
            <person name="Ahren D."/>
            <person name="Johansson T."/>
            <person name="Persson P."/>
            <person name="Tunlid A."/>
        </authorList>
    </citation>
    <scope>NUCLEOTIDE SEQUENCE [LARGE SCALE GENOMIC DNA]</scope>
    <source>
        <strain evidence="1 2">CBS 661.87</strain>
    </source>
</reference>
<organism evidence="1 2">
    <name type="scientific">Tricholomella constricta</name>
    <dbReference type="NCBI Taxonomy" id="117010"/>
    <lineage>
        <taxon>Eukaryota</taxon>
        <taxon>Fungi</taxon>
        <taxon>Dikarya</taxon>
        <taxon>Basidiomycota</taxon>
        <taxon>Agaricomycotina</taxon>
        <taxon>Agaricomycetes</taxon>
        <taxon>Agaricomycetidae</taxon>
        <taxon>Agaricales</taxon>
        <taxon>Tricholomatineae</taxon>
        <taxon>Lyophyllaceae</taxon>
        <taxon>Tricholomella</taxon>
    </lineage>
</organism>
<dbReference type="EMBL" id="JAACJP010000003">
    <property type="protein sequence ID" value="KAF5386194.1"/>
    <property type="molecule type" value="Genomic_DNA"/>
</dbReference>
<gene>
    <name evidence="1" type="ORF">D9615_002286</name>
</gene>
<accession>A0A8H5HN70</accession>
<dbReference type="Proteomes" id="UP000565441">
    <property type="component" value="Unassembled WGS sequence"/>
</dbReference>
<dbReference type="OrthoDB" id="2894188at2759"/>
<keyword evidence="2" id="KW-1185">Reference proteome</keyword>
<comment type="caution">
    <text evidence="1">The sequence shown here is derived from an EMBL/GenBank/DDBJ whole genome shotgun (WGS) entry which is preliminary data.</text>
</comment>
<sequence length="175" mass="19631">MSVTTTISPFPEGVLPAELQSEITKIRTCLTTWISATNDCRNKVSGAEDRMQSATESLIKLDVAAPYAFAPSPPELFKRVLLSCIRCYWLGLVASFDEKEKDEMAKRLDCVPPHGERVPRFAGTKCVEKPGELNAREYEGLMRTMHMVALGMVDKDVIKSWDEMGEIGLQTWEED</sequence>
<proteinExistence type="predicted"/>